<reference evidence="2" key="1">
    <citation type="journal article" date="2014" name="Int. J. Syst. Evol. Microbiol.">
        <title>Complete genome sequence of Corynebacterium casei LMG S-19264T (=DSM 44701T), isolated from a smear-ripened cheese.</title>
        <authorList>
            <consortium name="US DOE Joint Genome Institute (JGI-PGF)"/>
            <person name="Walter F."/>
            <person name="Albersmeier A."/>
            <person name="Kalinowski J."/>
            <person name="Ruckert C."/>
        </authorList>
    </citation>
    <scope>NUCLEOTIDE SEQUENCE</scope>
    <source>
        <strain evidence="2">CGMCC 1.15448</strain>
    </source>
</reference>
<evidence type="ECO:0000256" key="1">
    <source>
        <dbReference type="SAM" id="SignalP"/>
    </source>
</evidence>
<organism evidence="2 3">
    <name type="scientific">Puia dinghuensis</name>
    <dbReference type="NCBI Taxonomy" id="1792502"/>
    <lineage>
        <taxon>Bacteria</taxon>
        <taxon>Pseudomonadati</taxon>
        <taxon>Bacteroidota</taxon>
        <taxon>Chitinophagia</taxon>
        <taxon>Chitinophagales</taxon>
        <taxon>Chitinophagaceae</taxon>
        <taxon>Puia</taxon>
    </lineage>
</organism>
<evidence type="ECO:0000313" key="3">
    <source>
        <dbReference type="Proteomes" id="UP000607559"/>
    </source>
</evidence>
<dbReference type="AlphaFoldDB" id="A0A8J2UI26"/>
<accession>A0A8J2UI26</accession>
<name>A0A8J2UI26_9BACT</name>
<protein>
    <recommendedName>
        <fullName evidence="4">TerB family tellurite resistance protein</fullName>
    </recommendedName>
</protein>
<evidence type="ECO:0008006" key="4">
    <source>
        <dbReference type="Google" id="ProtNLM"/>
    </source>
</evidence>
<dbReference type="EMBL" id="BMJC01000006">
    <property type="protein sequence ID" value="GGB20113.1"/>
    <property type="molecule type" value="Genomic_DNA"/>
</dbReference>
<keyword evidence="1" id="KW-0732">Signal</keyword>
<dbReference type="Proteomes" id="UP000607559">
    <property type="component" value="Unassembled WGS sequence"/>
</dbReference>
<dbReference type="RefSeq" id="WP_188936964.1">
    <property type="nucleotide sequence ID" value="NZ_BMJC01000006.1"/>
</dbReference>
<proteinExistence type="predicted"/>
<feature type="chain" id="PRO_5035167932" description="TerB family tellurite resistance protein" evidence="1">
    <location>
        <begin position="22"/>
        <end position="209"/>
    </location>
</feature>
<comment type="caution">
    <text evidence="2">The sequence shown here is derived from an EMBL/GenBank/DDBJ whole genome shotgun (WGS) entry which is preliminary data.</text>
</comment>
<evidence type="ECO:0000313" key="2">
    <source>
        <dbReference type="EMBL" id="GGB20113.1"/>
    </source>
</evidence>
<gene>
    <name evidence="2" type="ORF">GCM10011511_49800</name>
</gene>
<reference evidence="2" key="2">
    <citation type="submission" date="2020-09" db="EMBL/GenBank/DDBJ databases">
        <authorList>
            <person name="Sun Q."/>
            <person name="Zhou Y."/>
        </authorList>
    </citation>
    <scope>NUCLEOTIDE SEQUENCE</scope>
    <source>
        <strain evidence="2">CGMCC 1.15448</strain>
    </source>
</reference>
<feature type="signal peptide" evidence="1">
    <location>
        <begin position="1"/>
        <end position="21"/>
    </location>
</feature>
<keyword evidence="3" id="KW-1185">Reference proteome</keyword>
<sequence length="209" mass="23492">MKRKICLTMIFALVLMSGIRAQGFYAQQLLLDVEKLGELKQILQDLKEGYQVLQSGYSTIRDVARGSFNLHKAFLDGLLAVSPTVLSYERIAEIADLQVKIVQRYQAAWSRFRQDGNLRPDELALLGQVYDGVIAGCLDDLNDLVLLVTADVLRASDAERMQEIDAIYYRVRAKFSFVDRVSNQTALLSLQRAGEMGDVSILKQLFGLK</sequence>